<feature type="compositionally biased region" description="Basic and acidic residues" evidence="1">
    <location>
        <begin position="340"/>
        <end position="355"/>
    </location>
</feature>
<feature type="compositionally biased region" description="Polar residues" evidence="1">
    <location>
        <begin position="782"/>
        <end position="791"/>
    </location>
</feature>
<evidence type="ECO:0008006" key="4">
    <source>
        <dbReference type="Google" id="ProtNLM"/>
    </source>
</evidence>
<evidence type="ECO:0000313" key="3">
    <source>
        <dbReference type="Proteomes" id="UP000078576"/>
    </source>
</evidence>
<feature type="compositionally biased region" description="Polar residues" evidence="1">
    <location>
        <begin position="1042"/>
        <end position="1052"/>
    </location>
</feature>
<feature type="compositionally biased region" description="Basic and acidic residues" evidence="1">
    <location>
        <begin position="655"/>
        <end position="664"/>
    </location>
</feature>
<accession>A0A194VG04</accession>
<gene>
    <name evidence="2" type="ORF">VP1G_09908</name>
</gene>
<dbReference type="STRING" id="694573.A0A194VG04"/>
<feature type="compositionally biased region" description="Basic residues" evidence="1">
    <location>
        <begin position="705"/>
        <end position="717"/>
    </location>
</feature>
<dbReference type="Proteomes" id="UP000078576">
    <property type="component" value="Unassembled WGS sequence"/>
</dbReference>
<dbReference type="Gene3D" id="2.170.130.20">
    <property type="entry name" value="LCCL-like domain"/>
    <property type="match status" value="1"/>
</dbReference>
<keyword evidence="3" id="KW-1185">Reference proteome</keyword>
<feature type="compositionally biased region" description="Pro residues" evidence="1">
    <location>
        <begin position="148"/>
        <end position="158"/>
    </location>
</feature>
<evidence type="ECO:0000256" key="1">
    <source>
        <dbReference type="SAM" id="MobiDB-lite"/>
    </source>
</evidence>
<feature type="compositionally biased region" description="Low complexity" evidence="1">
    <location>
        <begin position="53"/>
        <end position="62"/>
    </location>
</feature>
<feature type="compositionally biased region" description="Polar residues" evidence="1">
    <location>
        <begin position="18"/>
        <end position="31"/>
    </location>
</feature>
<dbReference type="OrthoDB" id="3596986at2759"/>
<name>A0A194VG04_CYTMA</name>
<evidence type="ECO:0000313" key="2">
    <source>
        <dbReference type="EMBL" id="KUI62794.1"/>
    </source>
</evidence>
<dbReference type="EMBL" id="KN714833">
    <property type="protein sequence ID" value="KUI62794.1"/>
    <property type="molecule type" value="Genomic_DNA"/>
</dbReference>
<sequence>MDHRDPRQPGPHPPNLPFSRNAQSPLYTRQTLPPPTPSSASSTSAQAYAIERQQQQQAQQQHPQPPPPPGSSAFSPENLPRRPSDPHFYPSSRPYEPSASLTPSNHSRHHSSSSITPAPPMNRAMPPPGSPPQSGPGLQMGPGGAYGLPPPRPPPVSVGPPTAFPGGRELPALGSIARTGSTGSSMSISSMLGGLSQVRDPSAPSFAPPTSSPAVSAAPYASTVHASPRMASSHPEYAPYRRPHTPEQHQRMYEARDPRDPRDPRSTAGSPHLMHLTPEMQRYGTPRETYRHPPPPMGPVEHAREFQRMSAGSVPPPRPSSQPQSFPNAAPPSRPMEMGRPPHPEMYARREELRPGIEYNPERPIVVKHEEERLMFERERQEREMELRERERREMEFRERERRERTMSGGDPGRPHAMQQPDYGPPGMQRREGPPPPQYARSSDAREQAHWQRMPQYDQSRAPYEEPRTHPRQHEYPHGTAPPYGQPAGAYSQAPLDRYPPSSHPGHPQSMPPAGRPAAPFESPERHRMVALPPQQPPYRRPGEDGPPPPSVAYSSGHPSLFGSPRHPPMEEPGHPMTHQQNFLRVDMNRKGRISPLPQAVQGAQPQMPGPPGEAGIKSEFGRMFSGIGSGVSGLGVSSPVASGAQLPFSSSGLGRRDDPDHTPQDIIMDTKGGRDSSARKRRKLKEDEVKGDEETTGRSTPVGRAKRQKAHSHHHHQDPNARLAAAQPNPAVIIPPKPKHTISNKTVLDSIAHRPREHLGDFIYELGLKPARVQDPRTSRPPRQSYQSTPKPLPIDLIKGKEGSTLMVKVGKQHLTRAAREEITSRRAVWGTDVYTDDSDVLAACIHGGWIRGEWPEDVDVELLGLDEGIGADVKETKGGKKGRAKEPSPPQKRDTDFLEAPPKTGPVQVPEGQDMHVMVLVMPKLEKYTSTVRFGIKSREWGGKLGRDGQRSSHDGLSFMIQSVRFVTNGAGPQSRLRGRDRRERMRKAMQEVEISRVFEVRVVPNTGSEIIPMGSNKKSPGSDGDKENRSVYGAERGSENQAATPQQQRSRVKEDEAEGPTANGGQADQNDQHNRDDDSGVGDVSGVGDDAPASMAANATPGPTTIPTPAPGPALALALATALPTVASRLTPPADA</sequence>
<feature type="compositionally biased region" description="Basic and acidic residues" evidence="1">
    <location>
        <begin position="371"/>
        <end position="406"/>
    </location>
</feature>
<feature type="region of interest" description="Disordered" evidence="1">
    <location>
        <begin position="600"/>
        <end position="619"/>
    </location>
</feature>
<feature type="region of interest" description="Disordered" evidence="1">
    <location>
        <begin position="1"/>
        <end position="355"/>
    </location>
</feature>
<feature type="region of interest" description="Disordered" evidence="1">
    <location>
        <begin position="774"/>
        <end position="798"/>
    </location>
</feature>
<feature type="compositionally biased region" description="Basic and acidic residues" evidence="1">
    <location>
        <begin position="244"/>
        <end position="265"/>
    </location>
</feature>
<dbReference type="InterPro" id="IPR013951">
    <property type="entry name" value="Rxt3"/>
</dbReference>
<feature type="compositionally biased region" description="Pro residues" evidence="1">
    <location>
        <begin position="117"/>
        <end position="134"/>
    </location>
</feature>
<feature type="compositionally biased region" description="Pro residues" evidence="1">
    <location>
        <begin position="534"/>
        <end position="551"/>
    </location>
</feature>
<feature type="compositionally biased region" description="Low complexity" evidence="1">
    <location>
        <begin position="1084"/>
        <end position="1106"/>
    </location>
</feature>
<feature type="compositionally biased region" description="Low complexity" evidence="1">
    <location>
        <begin position="179"/>
        <end position="205"/>
    </location>
</feature>
<protein>
    <recommendedName>
        <fullName evidence="4">Histone deacetylation protein Rxt3</fullName>
    </recommendedName>
</protein>
<dbReference type="InterPro" id="IPR036609">
    <property type="entry name" value="LCCL_sf"/>
</dbReference>
<dbReference type="AlphaFoldDB" id="A0A194VG04"/>
<feature type="compositionally biased region" description="Basic and acidic residues" evidence="1">
    <location>
        <begin position="463"/>
        <end position="477"/>
    </location>
</feature>
<feature type="region of interest" description="Disordered" evidence="1">
    <location>
        <begin position="874"/>
        <end position="913"/>
    </location>
</feature>
<dbReference type="Pfam" id="PF08642">
    <property type="entry name" value="Rxt3"/>
    <property type="match status" value="1"/>
</dbReference>
<feature type="region of interest" description="Disordered" evidence="1">
    <location>
        <begin position="371"/>
        <end position="580"/>
    </location>
</feature>
<feature type="region of interest" description="Disordered" evidence="1">
    <location>
        <begin position="1011"/>
        <end position="1115"/>
    </location>
</feature>
<reference evidence="3" key="1">
    <citation type="submission" date="2014-12" db="EMBL/GenBank/DDBJ databases">
        <title>Genome Sequence of Valsa Canker Pathogens Uncovers a Specific Adaption of Colonization on Woody Bark.</title>
        <authorList>
            <person name="Yin Z."/>
            <person name="Liu H."/>
            <person name="Gao X."/>
            <person name="Li Z."/>
            <person name="Song N."/>
            <person name="Ke X."/>
            <person name="Dai Q."/>
            <person name="Wu Y."/>
            <person name="Sun Y."/>
            <person name="Xu J.-R."/>
            <person name="Kang Z.K."/>
            <person name="Wang L."/>
            <person name="Huang L."/>
        </authorList>
    </citation>
    <scope>NUCLEOTIDE SEQUENCE [LARGE SCALE GENOMIC DNA]</scope>
    <source>
        <strain evidence="3">SXYL134</strain>
    </source>
</reference>
<feature type="region of interest" description="Disordered" evidence="1">
    <location>
        <begin position="648"/>
        <end position="726"/>
    </location>
</feature>
<organism evidence="2 3">
    <name type="scientific">Cytospora mali</name>
    <name type="common">Apple Valsa canker fungus</name>
    <name type="synonym">Valsa mali</name>
    <dbReference type="NCBI Taxonomy" id="578113"/>
    <lineage>
        <taxon>Eukaryota</taxon>
        <taxon>Fungi</taxon>
        <taxon>Dikarya</taxon>
        <taxon>Ascomycota</taxon>
        <taxon>Pezizomycotina</taxon>
        <taxon>Sordariomycetes</taxon>
        <taxon>Sordariomycetidae</taxon>
        <taxon>Diaporthales</taxon>
        <taxon>Cytosporaceae</taxon>
        <taxon>Cytospora</taxon>
    </lineage>
</organism>
<proteinExistence type="predicted"/>
<feature type="compositionally biased region" description="Low complexity" evidence="1">
    <location>
        <begin position="212"/>
        <end position="222"/>
    </location>
</feature>
<feature type="compositionally biased region" description="Basic and acidic residues" evidence="1">
    <location>
        <begin position="672"/>
        <end position="697"/>
    </location>
</feature>